<reference evidence="1" key="1">
    <citation type="submission" date="2015-01" db="EMBL/GenBank/DDBJ databases">
        <title>Comparative genome analysis of Bacillus coagulans HM-08, Clostridium butyricum HM-68, Bacillus subtilis HM-66 and Bacillus licheniformis BL-09.</title>
        <authorList>
            <person name="Zhang H."/>
        </authorList>
    </citation>
    <scope>NUCLEOTIDE SEQUENCE [LARGE SCALE GENOMIC DNA]</scope>
    <source>
        <strain evidence="1">HM-08</strain>
    </source>
</reference>
<protein>
    <submittedName>
        <fullName evidence="2">Uncharacterized protein</fullName>
    </submittedName>
</protein>
<reference evidence="3" key="2">
    <citation type="submission" date="2015-01" db="EMBL/GenBank/DDBJ databases">
        <title>Comparative genome analysis of Bacillus coagulans HM-08, Clostridium butyricum HM-68, Bacillus subtilis HM-66 and Bacillus paralicheniformis BL-09.</title>
        <authorList>
            <person name="Zhang H."/>
        </authorList>
    </citation>
    <scope>NUCLEOTIDE SEQUENCE [LARGE SCALE GENOMIC DNA]</scope>
    <source>
        <strain evidence="3">HM-08</strain>
    </source>
</reference>
<sequence length="42" mass="4704">MANAAPASQQGMKIYFIFSITPIAHGMRYRRKNENQPAHISG</sequence>
<reference evidence="2" key="3">
    <citation type="submission" date="2016-01" db="EMBL/GenBank/DDBJ databases">
        <authorList>
            <person name="Oliw E.H."/>
        </authorList>
    </citation>
    <scope>NUCLEOTIDE SEQUENCE [LARGE SCALE GENOMIC DNA]</scope>
    <source>
        <strain evidence="2">GED7749B</strain>
    </source>
</reference>
<dbReference type="AlphaFoldDB" id="A0A0C5CA80"/>
<evidence type="ECO:0000313" key="2">
    <source>
        <dbReference type="EMBL" id="KWZ77240.1"/>
    </source>
</evidence>
<evidence type="ECO:0000313" key="1">
    <source>
        <dbReference type="EMBL" id="AJO23589.1"/>
    </source>
</evidence>
<evidence type="ECO:0000313" key="3">
    <source>
        <dbReference type="Proteomes" id="UP000032024"/>
    </source>
</evidence>
<accession>A0A0C5CA80</accession>
<reference evidence="4" key="4">
    <citation type="submission" date="2016-01" db="EMBL/GenBank/DDBJ databases">
        <authorList>
            <person name="Mitreva M."/>
            <person name="Pepin K.H."/>
            <person name="Mihindukulasuriya K.A."/>
            <person name="Fulton R."/>
            <person name="Fronick C."/>
            <person name="O'Laughlin M."/>
            <person name="Miner T."/>
            <person name="Herter B."/>
            <person name="Rosa B.A."/>
            <person name="Cordes M."/>
            <person name="Tomlinson C."/>
            <person name="Wollam A."/>
            <person name="Palsikar V.B."/>
            <person name="Mardis E.R."/>
            <person name="Wilson R.K."/>
        </authorList>
    </citation>
    <scope>NUCLEOTIDE SEQUENCE [LARGE SCALE GENOMIC DNA]</scope>
    <source>
        <strain evidence="4">GED7749B</strain>
    </source>
</reference>
<dbReference type="STRING" id="1398.AB434_2509"/>
<dbReference type="Proteomes" id="UP000032024">
    <property type="component" value="Chromosome"/>
</dbReference>
<gene>
    <name evidence="2" type="ORF">HMPREF3213_03429</name>
    <name evidence="1" type="ORF">SB48_HM08orf04455</name>
</gene>
<name>A0A0C5CA80_HEYCO</name>
<proteinExistence type="predicted"/>
<keyword evidence="3" id="KW-1185">Reference proteome</keyword>
<evidence type="ECO:0000313" key="4">
    <source>
        <dbReference type="Proteomes" id="UP000070376"/>
    </source>
</evidence>
<dbReference type="EMBL" id="CP010525">
    <property type="protein sequence ID" value="AJO23589.1"/>
    <property type="molecule type" value="Genomic_DNA"/>
</dbReference>
<organism evidence="2 4">
    <name type="scientific">Heyndrickxia coagulans</name>
    <name type="common">Weizmannia coagulans</name>
    <dbReference type="NCBI Taxonomy" id="1398"/>
    <lineage>
        <taxon>Bacteria</taxon>
        <taxon>Bacillati</taxon>
        <taxon>Bacillota</taxon>
        <taxon>Bacilli</taxon>
        <taxon>Bacillales</taxon>
        <taxon>Bacillaceae</taxon>
        <taxon>Heyndrickxia</taxon>
    </lineage>
</organism>
<dbReference type="Proteomes" id="UP000070376">
    <property type="component" value="Unassembled WGS sequence"/>
</dbReference>
<dbReference type="EMBL" id="LRPN01000177">
    <property type="protein sequence ID" value="KWZ77240.1"/>
    <property type="molecule type" value="Genomic_DNA"/>
</dbReference>